<sequence length="135" mass="14685">MTLAPLFDAGVIISSHALAALSAFVLGTIQMLAPKGTVPHRIIGYLWVALMLWVAAASFWIHQIRLIGDWSPIHLLSVLTLVTVPLAVFAARAGRIQTHKRAMRALYFFALILAGLFTLLPGRIMHDVVFGSASL</sequence>
<keyword evidence="1" id="KW-0812">Transmembrane</keyword>
<evidence type="ECO:0000256" key="1">
    <source>
        <dbReference type="SAM" id="Phobius"/>
    </source>
</evidence>
<proteinExistence type="predicted"/>
<comment type="caution">
    <text evidence="2">The sequence shown here is derived from an EMBL/GenBank/DDBJ whole genome shotgun (WGS) entry which is preliminary data.</text>
</comment>
<feature type="transmembrane region" description="Helical" evidence="1">
    <location>
        <begin position="73"/>
        <end position="93"/>
    </location>
</feature>
<organism evidence="2 3">
    <name type="scientific">Roseibium aggregatum</name>
    <dbReference type="NCBI Taxonomy" id="187304"/>
    <lineage>
        <taxon>Bacteria</taxon>
        <taxon>Pseudomonadati</taxon>
        <taxon>Pseudomonadota</taxon>
        <taxon>Alphaproteobacteria</taxon>
        <taxon>Hyphomicrobiales</taxon>
        <taxon>Stappiaceae</taxon>
        <taxon>Roseibium</taxon>
    </lineage>
</organism>
<feature type="transmembrane region" description="Helical" evidence="1">
    <location>
        <begin position="42"/>
        <end position="61"/>
    </location>
</feature>
<protein>
    <submittedName>
        <fullName evidence="2">DUF2306 domain-containing protein</fullName>
    </submittedName>
</protein>
<dbReference type="InterPro" id="IPR018750">
    <property type="entry name" value="DUF2306_membrane"/>
</dbReference>
<keyword evidence="1" id="KW-1133">Transmembrane helix</keyword>
<accession>A0A926S556</accession>
<dbReference type="EMBL" id="JABFCZ010000002">
    <property type="protein sequence ID" value="MBD1545092.1"/>
    <property type="molecule type" value="Genomic_DNA"/>
</dbReference>
<reference evidence="2" key="1">
    <citation type="submission" date="2020-05" db="EMBL/GenBank/DDBJ databases">
        <title>Identification of trans-AT polyketide cluster in two marine bacteria, producers of a novel glutaramide-containing polyketide sesbanimide D and analogs.</title>
        <authorList>
            <person name="Kacar D."/>
            <person name="Rodriguez P."/>
            <person name="Canedo L."/>
            <person name="Gonzalez E."/>
            <person name="Galan B."/>
            <person name="De La Calle F."/>
            <person name="Garcia J.L."/>
        </authorList>
    </citation>
    <scope>NUCLEOTIDE SEQUENCE</scope>
    <source>
        <strain evidence="2">PHM038</strain>
    </source>
</reference>
<gene>
    <name evidence="2" type="ORF">HK439_02370</name>
</gene>
<evidence type="ECO:0000313" key="2">
    <source>
        <dbReference type="EMBL" id="MBD1545092.1"/>
    </source>
</evidence>
<name>A0A926S556_9HYPH</name>
<dbReference type="Pfam" id="PF10067">
    <property type="entry name" value="DUF2306"/>
    <property type="match status" value="1"/>
</dbReference>
<feature type="transmembrane region" description="Helical" evidence="1">
    <location>
        <begin position="12"/>
        <end position="33"/>
    </location>
</feature>
<evidence type="ECO:0000313" key="3">
    <source>
        <dbReference type="Proteomes" id="UP000598467"/>
    </source>
</evidence>
<dbReference type="AlphaFoldDB" id="A0A926S556"/>
<feature type="transmembrane region" description="Helical" evidence="1">
    <location>
        <begin position="105"/>
        <end position="125"/>
    </location>
</feature>
<dbReference type="RefSeq" id="WP_190289752.1">
    <property type="nucleotide sequence ID" value="NZ_JABFCZ010000002.1"/>
</dbReference>
<dbReference type="Proteomes" id="UP000598467">
    <property type="component" value="Unassembled WGS sequence"/>
</dbReference>
<keyword evidence="1" id="KW-0472">Membrane</keyword>